<comment type="caution">
    <text evidence="1">The sequence shown here is derived from an EMBL/GenBank/DDBJ whole genome shotgun (WGS) entry which is preliminary data.</text>
</comment>
<reference evidence="1 2" key="1">
    <citation type="submission" date="2017-11" db="EMBL/GenBank/DDBJ databases">
        <title>Genome-resolved metagenomics identifies genetic mobility, metabolic interactions, and unexpected diversity in perchlorate-reducing communities.</title>
        <authorList>
            <person name="Barnum T.P."/>
            <person name="Figueroa I.A."/>
            <person name="Carlstrom C.I."/>
            <person name="Lucas L.N."/>
            <person name="Engelbrektson A.L."/>
            <person name="Coates J.D."/>
        </authorList>
    </citation>
    <scope>NUCLEOTIDE SEQUENCE [LARGE SCALE GENOMIC DNA]</scope>
    <source>
        <strain evidence="1">BM301</strain>
    </source>
</reference>
<sequence>MITLLAESITSTATSETPDNQDEYSVTNGVHLARFNQIESLRLYRSVYLFEGWSDEQDGEILPEIRGRSVWLVFEHQADYDSQWADYDSQWAGIESITEKIRCVADTSGRALASWESAEAFIHLLADLPSEIE</sequence>
<evidence type="ECO:0000313" key="2">
    <source>
        <dbReference type="Proteomes" id="UP000235015"/>
    </source>
</evidence>
<dbReference type="AlphaFoldDB" id="A0A2N6CRE3"/>
<accession>A0A2N6CRE3</accession>
<protein>
    <submittedName>
        <fullName evidence="1">Uncharacterized protein</fullName>
    </submittedName>
</protein>
<gene>
    <name evidence="1" type="ORF">C0630_19680</name>
</gene>
<dbReference type="Proteomes" id="UP000235015">
    <property type="component" value="Unassembled WGS sequence"/>
</dbReference>
<name>A0A2N6CRE3_9GAMM</name>
<proteinExistence type="predicted"/>
<organism evidence="1 2">
    <name type="scientific">Sedimenticola selenatireducens</name>
    <dbReference type="NCBI Taxonomy" id="191960"/>
    <lineage>
        <taxon>Bacteria</taxon>
        <taxon>Pseudomonadati</taxon>
        <taxon>Pseudomonadota</taxon>
        <taxon>Gammaproteobacteria</taxon>
        <taxon>Chromatiales</taxon>
        <taxon>Sedimenticolaceae</taxon>
        <taxon>Sedimenticola</taxon>
    </lineage>
</organism>
<dbReference type="EMBL" id="PKUN01000031">
    <property type="protein sequence ID" value="PLX59638.1"/>
    <property type="molecule type" value="Genomic_DNA"/>
</dbReference>
<dbReference type="STRING" id="1111735.GCA_000428045_01146"/>
<evidence type="ECO:0000313" key="1">
    <source>
        <dbReference type="EMBL" id="PLX59638.1"/>
    </source>
</evidence>